<dbReference type="Proteomes" id="UP001230328">
    <property type="component" value="Unassembled WGS sequence"/>
</dbReference>
<evidence type="ECO:0000313" key="2">
    <source>
        <dbReference type="EMBL" id="MDQ1027583.1"/>
    </source>
</evidence>
<protein>
    <recommendedName>
        <fullName evidence="4">Secreted protein</fullName>
    </recommendedName>
</protein>
<evidence type="ECO:0000256" key="1">
    <source>
        <dbReference type="SAM" id="MobiDB-lite"/>
    </source>
</evidence>
<reference evidence="2 3" key="1">
    <citation type="submission" date="2023-07" db="EMBL/GenBank/DDBJ databases">
        <title>Comparative genomics of wheat-associated soil bacteria to identify genetic determinants of phenazine resistance.</title>
        <authorList>
            <person name="Mouncey N."/>
        </authorList>
    </citation>
    <scope>NUCLEOTIDE SEQUENCE [LARGE SCALE GENOMIC DNA]</scope>
    <source>
        <strain evidence="2 3">V2I4</strain>
    </source>
</reference>
<comment type="caution">
    <text evidence="2">The sequence shown here is derived from an EMBL/GenBank/DDBJ whole genome shotgun (WGS) entry which is preliminary data.</text>
</comment>
<sequence>MGASAAVVCLGTLLAACGTGNGSEGYVAVQRPASSGEAVAPTGDVELVPLDGAAASDGAMGGGSSAPGGPGSGSGYGSSGSPASPGSGSAGERGSAASGSDGADRTTPSTGGSNSGSDSGSANGSSGTGAPSGGAESPASPASPAKPGPAVLDIGDPEREPADKRWCEKVTVGFHNTGGTAVRSGTVTLGTHIIGALGIDWATVESAEKLPAPITPGTREEKTWTVCVDAWRVPLGMHIETRDVSVRFE</sequence>
<keyword evidence="3" id="KW-1185">Reference proteome</keyword>
<accession>A0ABU0SVL6</accession>
<evidence type="ECO:0008006" key="4">
    <source>
        <dbReference type="Google" id="ProtNLM"/>
    </source>
</evidence>
<proteinExistence type="predicted"/>
<evidence type="ECO:0000313" key="3">
    <source>
        <dbReference type="Proteomes" id="UP001230328"/>
    </source>
</evidence>
<feature type="compositionally biased region" description="Low complexity" evidence="1">
    <location>
        <begin position="133"/>
        <end position="150"/>
    </location>
</feature>
<gene>
    <name evidence="2" type="ORF">QF035_005165</name>
</gene>
<feature type="region of interest" description="Disordered" evidence="1">
    <location>
        <begin position="32"/>
        <end position="159"/>
    </location>
</feature>
<dbReference type="EMBL" id="JAUSZI010000002">
    <property type="protein sequence ID" value="MDQ1027583.1"/>
    <property type="molecule type" value="Genomic_DNA"/>
</dbReference>
<organism evidence="2 3">
    <name type="scientific">Streptomyces umbrinus</name>
    <dbReference type="NCBI Taxonomy" id="67370"/>
    <lineage>
        <taxon>Bacteria</taxon>
        <taxon>Bacillati</taxon>
        <taxon>Actinomycetota</taxon>
        <taxon>Actinomycetes</taxon>
        <taxon>Kitasatosporales</taxon>
        <taxon>Streptomycetaceae</taxon>
        <taxon>Streptomyces</taxon>
        <taxon>Streptomyces phaeochromogenes group</taxon>
    </lineage>
</organism>
<feature type="compositionally biased region" description="Low complexity" evidence="1">
    <location>
        <begin position="79"/>
        <end position="125"/>
    </location>
</feature>
<name>A0ABU0SVL6_9ACTN</name>
<feature type="compositionally biased region" description="Gly residues" evidence="1">
    <location>
        <begin position="59"/>
        <end position="78"/>
    </location>
</feature>